<dbReference type="GeneID" id="6085627"/>
<dbReference type="Proteomes" id="UP000001194">
    <property type="component" value="Unassembled WGS sequence"/>
</dbReference>
<accession>B0E171</accession>
<dbReference type="InParanoid" id="B0E171"/>
<evidence type="ECO:0000256" key="1">
    <source>
        <dbReference type="SAM" id="MobiDB-lite"/>
    </source>
</evidence>
<protein>
    <submittedName>
        <fullName evidence="2">Predicted protein</fullName>
    </submittedName>
</protein>
<dbReference type="KEGG" id="lbc:LACBIDRAFT_316580"/>
<gene>
    <name evidence="2" type="ORF">LACBIDRAFT_316580</name>
</gene>
<dbReference type="EMBL" id="DS547165">
    <property type="protein sequence ID" value="EDQ99375.1"/>
    <property type="molecule type" value="Genomic_DNA"/>
</dbReference>
<dbReference type="AlphaFoldDB" id="B0E171"/>
<reference evidence="2 3" key="1">
    <citation type="journal article" date="2008" name="Nature">
        <title>The genome of Laccaria bicolor provides insights into mycorrhizal symbiosis.</title>
        <authorList>
            <person name="Martin F."/>
            <person name="Aerts A."/>
            <person name="Ahren D."/>
            <person name="Brun A."/>
            <person name="Danchin E.G.J."/>
            <person name="Duchaussoy F."/>
            <person name="Gibon J."/>
            <person name="Kohler A."/>
            <person name="Lindquist E."/>
            <person name="Pereda V."/>
            <person name="Salamov A."/>
            <person name="Shapiro H.J."/>
            <person name="Wuyts J."/>
            <person name="Blaudez D."/>
            <person name="Buee M."/>
            <person name="Brokstein P."/>
            <person name="Canbaeck B."/>
            <person name="Cohen D."/>
            <person name="Courty P.E."/>
            <person name="Coutinho P.M."/>
            <person name="Delaruelle C."/>
            <person name="Detter J.C."/>
            <person name="Deveau A."/>
            <person name="DiFazio S."/>
            <person name="Duplessis S."/>
            <person name="Fraissinet-Tachet L."/>
            <person name="Lucic E."/>
            <person name="Frey-Klett P."/>
            <person name="Fourrey C."/>
            <person name="Feussner I."/>
            <person name="Gay G."/>
            <person name="Grimwood J."/>
            <person name="Hoegger P.J."/>
            <person name="Jain P."/>
            <person name="Kilaru S."/>
            <person name="Labbe J."/>
            <person name="Lin Y.C."/>
            <person name="Legue V."/>
            <person name="Le Tacon F."/>
            <person name="Marmeisse R."/>
            <person name="Melayah D."/>
            <person name="Montanini B."/>
            <person name="Muratet M."/>
            <person name="Nehls U."/>
            <person name="Niculita-Hirzel H."/>
            <person name="Oudot-Le Secq M.P."/>
            <person name="Peter M."/>
            <person name="Quesneville H."/>
            <person name="Rajashekar B."/>
            <person name="Reich M."/>
            <person name="Rouhier N."/>
            <person name="Schmutz J."/>
            <person name="Yin T."/>
            <person name="Chalot M."/>
            <person name="Henrissat B."/>
            <person name="Kuees U."/>
            <person name="Lucas S."/>
            <person name="Van de Peer Y."/>
            <person name="Podila G.K."/>
            <person name="Polle A."/>
            <person name="Pukkila P.J."/>
            <person name="Richardson P.M."/>
            <person name="Rouze P."/>
            <person name="Sanders I.R."/>
            <person name="Stajich J.E."/>
            <person name="Tunlid A."/>
            <person name="Tuskan G."/>
            <person name="Grigoriev I.V."/>
        </authorList>
    </citation>
    <scope>NUCLEOTIDE SEQUENCE [LARGE SCALE GENOMIC DNA]</scope>
    <source>
        <strain evidence="3">S238N-H82 / ATCC MYA-4686</strain>
    </source>
</reference>
<dbReference type="OrthoDB" id="3235983at2759"/>
<evidence type="ECO:0000313" key="3">
    <source>
        <dbReference type="Proteomes" id="UP000001194"/>
    </source>
</evidence>
<organism evidence="3">
    <name type="scientific">Laccaria bicolor (strain S238N-H82 / ATCC MYA-4686)</name>
    <name type="common">Bicoloured deceiver</name>
    <name type="synonym">Laccaria laccata var. bicolor</name>
    <dbReference type="NCBI Taxonomy" id="486041"/>
    <lineage>
        <taxon>Eukaryota</taxon>
        <taxon>Fungi</taxon>
        <taxon>Dikarya</taxon>
        <taxon>Basidiomycota</taxon>
        <taxon>Agaricomycotina</taxon>
        <taxon>Agaricomycetes</taxon>
        <taxon>Agaricomycetidae</taxon>
        <taxon>Agaricales</taxon>
        <taxon>Agaricineae</taxon>
        <taxon>Hydnangiaceae</taxon>
        <taxon>Laccaria</taxon>
    </lineage>
</organism>
<evidence type="ECO:0000313" key="2">
    <source>
        <dbReference type="EMBL" id="EDQ99375.1"/>
    </source>
</evidence>
<feature type="region of interest" description="Disordered" evidence="1">
    <location>
        <begin position="76"/>
        <end position="95"/>
    </location>
</feature>
<keyword evidence="3" id="KW-1185">Reference proteome</keyword>
<dbReference type="HOGENOM" id="CLU_1161328_0_0_1"/>
<dbReference type="RefSeq" id="XP_001889926.1">
    <property type="nucleotide sequence ID" value="XM_001889891.1"/>
</dbReference>
<sequence length="239" mass="26396">MHDIQGALLEGKVGRLLQAIDDVSPQSPIPSTTKCNTRVILDELISEEESISRCTSPIDVDALPDEMDALPNALPMAMDGPRNQKVDPKVPPPGKRPCPGVHVEISEGKSAHSAYPFGLHDELGDPWDYSVRRGRLTLHARSCENLSTHQKQCDGCYQLASDSRLQGILDRMNKGVHENAHLVYHSIGSLVSIVRRKTEEIRTLKLRRLNDAEKLAGKTVAIDELKQWVMAVGSGKVER</sequence>
<name>B0E171_LACBS</name>
<proteinExistence type="predicted"/>